<feature type="transmembrane region" description="Helical" evidence="1">
    <location>
        <begin position="318"/>
        <end position="346"/>
    </location>
</feature>
<evidence type="ECO:0000313" key="2">
    <source>
        <dbReference type="EMBL" id="MYN04688.1"/>
    </source>
</evidence>
<dbReference type="EMBL" id="WWCJ01000019">
    <property type="protein sequence ID" value="MYN04688.1"/>
    <property type="molecule type" value="Genomic_DNA"/>
</dbReference>
<keyword evidence="1" id="KW-1133">Transmembrane helix</keyword>
<feature type="transmembrane region" description="Helical" evidence="1">
    <location>
        <begin position="358"/>
        <end position="379"/>
    </location>
</feature>
<evidence type="ECO:0000313" key="3">
    <source>
        <dbReference type="Proteomes" id="UP000448575"/>
    </source>
</evidence>
<sequence length="438" mass="48052">MSSNPSDENGGAACRRIEDFIFVRELNEVFLLLDHISGRWDKSLYNFHNHDDGEPHIDQLCAIGLTPPDNDEQRVAQAVRLLCAKDKLNAAARPATGLTIAFTLLVVGEENQRDWRNWVRNALLRRGAPDAAPFECPPHTDKPTRLTLARYAFPGLVKAAERFNRRVFRIVVLLVLGLVLTCAMSWHVTGGNAMLQHLDSLQAQHATLYKAIEEAEIKLAASATAPPVRFCSEADAQGRPRYRNTEEAQLCTRAQLLAEQFSAVHMNLGNWLIPWRTIYAKVAGVFGQVTDDRAVPSYATPAERERFMRRGTEEQARVVTLVVGTALLPLCYGILGAGAAVVRGLWAKMRESLLSPRDYTLALLQLALGATIGACIALFVNPSGATTGREVGLLGNWALSTSALSFIAGFGVEGVFVALESLVRRVFNISDPARRPGD</sequence>
<gene>
    <name evidence="2" type="ORF">GTP41_21575</name>
</gene>
<organism evidence="2 3">
    <name type="scientific">Pseudoduganella guangdongensis</name>
    <dbReference type="NCBI Taxonomy" id="2692179"/>
    <lineage>
        <taxon>Bacteria</taxon>
        <taxon>Pseudomonadati</taxon>
        <taxon>Pseudomonadota</taxon>
        <taxon>Betaproteobacteria</taxon>
        <taxon>Burkholderiales</taxon>
        <taxon>Oxalobacteraceae</taxon>
        <taxon>Telluria group</taxon>
        <taxon>Pseudoduganella</taxon>
    </lineage>
</organism>
<protein>
    <submittedName>
        <fullName evidence="2">Uncharacterized protein</fullName>
    </submittedName>
</protein>
<accession>A0A6N9HM02</accession>
<reference evidence="2 3" key="1">
    <citation type="submission" date="2019-12" db="EMBL/GenBank/DDBJ databases">
        <title>Novel species isolated from a subtropical stream in China.</title>
        <authorList>
            <person name="Lu H."/>
        </authorList>
    </citation>
    <scope>NUCLEOTIDE SEQUENCE [LARGE SCALE GENOMIC DNA]</scope>
    <source>
        <strain evidence="2 3">DS3</strain>
    </source>
</reference>
<name>A0A6N9HM02_9BURK</name>
<keyword evidence="3" id="KW-1185">Reference proteome</keyword>
<feature type="transmembrane region" description="Helical" evidence="1">
    <location>
        <begin position="399"/>
        <end position="419"/>
    </location>
</feature>
<keyword evidence="1" id="KW-0472">Membrane</keyword>
<dbReference type="Proteomes" id="UP000448575">
    <property type="component" value="Unassembled WGS sequence"/>
</dbReference>
<dbReference type="RefSeq" id="WP_161027642.1">
    <property type="nucleotide sequence ID" value="NZ_WWCJ01000019.1"/>
</dbReference>
<dbReference type="AlphaFoldDB" id="A0A6N9HM02"/>
<feature type="transmembrane region" description="Helical" evidence="1">
    <location>
        <begin position="167"/>
        <end position="188"/>
    </location>
</feature>
<proteinExistence type="predicted"/>
<keyword evidence="1" id="KW-0812">Transmembrane</keyword>
<evidence type="ECO:0000256" key="1">
    <source>
        <dbReference type="SAM" id="Phobius"/>
    </source>
</evidence>
<comment type="caution">
    <text evidence="2">The sequence shown here is derived from an EMBL/GenBank/DDBJ whole genome shotgun (WGS) entry which is preliminary data.</text>
</comment>